<evidence type="ECO:0000256" key="4">
    <source>
        <dbReference type="ARBA" id="ARBA00023002"/>
    </source>
</evidence>
<dbReference type="EMBL" id="LAZR01003508">
    <property type="protein sequence ID" value="KKN17565.1"/>
    <property type="molecule type" value="Genomic_DNA"/>
</dbReference>
<gene>
    <name evidence="6" type="ORF">LCGC14_0964610</name>
</gene>
<keyword evidence="3" id="KW-0288">FMN</keyword>
<keyword evidence="4" id="KW-0560">Oxidoreductase</keyword>
<protein>
    <recommendedName>
        <fullName evidence="5">Nitroreductase domain-containing protein</fullName>
    </recommendedName>
</protein>
<dbReference type="InterPro" id="IPR000415">
    <property type="entry name" value="Nitroreductase-like"/>
</dbReference>
<dbReference type="Gene3D" id="3.40.109.10">
    <property type="entry name" value="NADH Oxidase"/>
    <property type="match status" value="1"/>
</dbReference>
<keyword evidence="2" id="KW-0285">Flavoprotein</keyword>
<comment type="similarity">
    <text evidence="1">Belongs to the flavin oxidoreductase frp family.</text>
</comment>
<comment type="caution">
    <text evidence="6">The sequence shown here is derived from an EMBL/GenBank/DDBJ whole genome shotgun (WGS) entry which is preliminary data.</text>
</comment>
<sequence length="269" mass="31123">MLEEIKTNKTLNLIENRKTIRAYSKKELTQVEINTILRGAMRAPTAGNMMLYSILQVSDQKIKDRLVKTCDNQPHIAMAPLVLIFLADMQRWWDYFSICKVPELCVELSMNFQTPQESDLLLACCDALIAAQNAVISAEALGIGSCYIGDIMENYEIHREMFNLPKWVFPIAMVCFGYPKGSKDKIPLTSRYPKRFIHFQNKYKRLNERELSEMFQHDNRKIVEKRAKNLGQDVYLRKTGADFSIEMRRSVKAALKVWLSENNNSGKKE</sequence>
<evidence type="ECO:0000256" key="3">
    <source>
        <dbReference type="ARBA" id="ARBA00022643"/>
    </source>
</evidence>
<evidence type="ECO:0000313" key="6">
    <source>
        <dbReference type="EMBL" id="KKN17565.1"/>
    </source>
</evidence>
<dbReference type="PANTHER" id="PTHR43425:SF2">
    <property type="entry name" value="OXYGEN-INSENSITIVE NADPH NITROREDUCTASE"/>
    <property type="match status" value="1"/>
</dbReference>
<dbReference type="InterPro" id="IPR016446">
    <property type="entry name" value="Flavin_OxRdtase_Frp"/>
</dbReference>
<dbReference type="PANTHER" id="PTHR43425">
    <property type="entry name" value="OXYGEN-INSENSITIVE NADPH NITROREDUCTASE"/>
    <property type="match status" value="1"/>
</dbReference>
<dbReference type="SUPFAM" id="SSF55469">
    <property type="entry name" value="FMN-dependent nitroreductase-like"/>
    <property type="match status" value="1"/>
</dbReference>
<dbReference type="GO" id="GO:0016491">
    <property type="term" value="F:oxidoreductase activity"/>
    <property type="evidence" value="ECO:0007669"/>
    <property type="project" value="UniProtKB-KW"/>
</dbReference>
<reference evidence="6" key="1">
    <citation type="journal article" date="2015" name="Nature">
        <title>Complex archaea that bridge the gap between prokaryotes and eukaryotes.</title>
        <authorList>
            <person name="Spang A."/>
            <person name="Saw J.H."/>
            <person name="Jorgensen S.L."/>
            <person name="Zaremba-Niedzwiedzka K."/>
            <person name="Martijn J."/>
            <person name="Lind A.E."/>
            <person name="van Eijk R."/>
            <person name="Schleper C."/>
            <person name="Guy L."/>
            <person name="Ettema T.J."/>
        </authorList>
    </citation>
    <scope>NUCLEOTIDE SEQUENCE</scope>
</reference>
<name>A0A0F9NDJ6_9ZZZZ</name>
<dbReference type="AlphaFoldDB" id="A0A0F9NDJ6"/>
<evidence type="ECO:0000256" key="2">
    <source>
        <dbReference type="ARBA" id="ARBA00022630"/>
    </source>
</evidence>
<accession>A0A0F9NDJ6</accession>
<dbReference type="Pfam" id="PF00881">
    <property type="entry name" value="Nitroreductase"/>
    <property type="match status" value="1"/>
</dbReference>
<dbReference type="InterPro" id="IPR029479">
    <property type="entry name" value="Nitroreductase"/>
</dbReference>
<feature type="domain" description="Nitroreductase" evidence="5">
    <location>
        <begin position="14"/>
        <end position="178"/>
    </location>
</feature>
<evidence type="ECO:0000256" key="1">
    <source>
        <dbReference type="ARBA" id="ARBA00008366"/>
    </source>
</evidence>
<proteinExistence type="inferred from homology"/>
<evidence type="ECO:0000259" key="5">
    <source>
        <dbReference type="Pfam" id="PF00881"/>
    </source>
</evidence>
<organism evidence="6">
    <name type="scientific">marine sediment metagenome</name>
    <dbReference type="NCBI Taxonomy" id="412755"/>
    <lineage>
        <taxon>unclassified sequences</taxon>
        <taxon>metagenomes</taxon>
        <taxon>ecological metagenomes</taxon>
    </lineage>
</organism>